<accession>A0A521EMF9</accession>
<evidence type="ECO:0000313" key="1">
    <source>
        <dbReference type="EMBL" id="SMO84631.1"/>
    </source>
</evidence>
<dbReference type="InterPro" id="IPR018641">
    <property type="entry name" value="Trfase_1_rSAM/seldom-assoc"/>
</dbReference>
<dbReference type="Gene3D" id="3.90.550.10">
    <property type="entry name" value="Spore Coat Polysaccharide Biosynthesis Protein SpsA, Chain A"/>
    <property type="match status" value="1"/>
</dbReference>
<dbReference type="OrthoDB" id="9798250at2"/>
<sequence length="199" mass="22839">MSSYRQLLIFVKNPELGKVKTRLAASIGDKEALNVYRKLLQLTHQQTRKLDADKTVWYSSFIPDNDLWDSDSFHTSLQQGSNLGNRMLHAFKTAFQKQPKSKVIIIGSDCPGITTELLEKAYQALENKEIVIGPARDGGYYLLGMCNFHPEVFEDIDWSTSKVREQTLDVIKANQWSYELLEELNDIDTVEDLEESELY</sequence>
<dbReference type="RefSeq" id="WP_142455271.1">
    <property type="nucleotide sequence ID" value="NZ_FXTP01000012.1"/>
</dbReference>
<dbReference type="SUPFAM" id="SSF53448">
    <property type="entry name" value="Nucleotide-diphospho-sugar transferases"/>
    <property type="match status" value="1"/>
</dbReference>
<dbReference type="PANTHER" id="PTHR36529:SF1">
    <property type="entry name" value="GLYCOSYLTRANSFERASE"/>
    <property type="match status" value="1"/>
</dbReference>
<organism evidence="1 2">
    <name type="scientific">Gracilimonas mengyeensis</name>
    <dbReference type="NCBI Taxonomy" id="1302730"/>
    <lineage>
        <taxon>Bacteria</taxon>
        <taxon>Pseudomonadati</taxon>
        <taxon>Balneolota</taxon>
        <taxon>Balneolia</taxon>
        <taxon>Balneolales</taxon>
        <taxon>Balneolaceae</taxon>
        <taxon>Gracilimonas</taxon>
    </lineage>
</organism>
<dbReference type="NCBIfam" id="TIGR04282">
    <property type="entry name" value="glyco_like_cofC"/>
    <property type="match status" value="1"/>
</dbReference>
<dbReference type="PANTHER" id="PTHR36529">
    <property type="entry name" value="SLL1095 PROTEIN"/>
    <property type="match status" value="1"/>
</dbReference>
<protein>
    <recommendedName>
        <fullName evidence="3">Glycosyltransferase</fullName>
    </recommendedName>
</protein>
<evidence type="ECO:0008006" key="3">
    <source>
        <dbReference type="Google" id="ProtNLM"/>
    </source>
</evidence>
<proteinExistence type="predicted"/>
<dbReference type="Pfam" id="PF09837">
    <property type="entry name" value="DUF2064"/>
    <property type="match status" value="1"/>
</dbReference>
<name>A0A521EMF9_9BACT</name>
<evidence type="ECO:0000313" key="2">
    <source>
        <dbReference type="Proteomes" id="UP000317557"/>
    </source>
</evidence>
<dbReference type="AlphaFoldDB" id="A0A521EMF9"/>
<reference evidence="1 2" key="1">
    <citation type="submission" date="2017-05" db="EMBL/GenBank/DDBJ databases">
        <authorList>
            <person name="Varghese N."/>
            <person name="Submissions S."/>
        </authorList>
    </citation>
    <scope>NUCLEOTIDE SEQUENCE [LARGE SCALE GENOMIC DNA]</scope>
    <source>
        <strain evidence="1 2">DSM 21985</strain>
    </source>
</reference>
<dbReference type="InterPro" id="IPR029044">
    <property type="entry name" value="Nucleotide-diphossugar_trans"/>
</dbReference>
<dbReference type="EMBL" id="FXTP01000012">
    <property type="protein sequence ID" value="SMO84631.1"/>
    <property type="molecule type" value="Genomic_DNA"/>
</dbReference>
<keyword evidence="2" id="KW-1185">Reference proteome</keyword>
<dbReference type="Proteomes" id="UP000317557">
    <property type="component" value="Unassembled WGS sequence"/>
</dbReference>
<gene>
    <name evidence="1" type="ORF">SAMN06265219_112124</name>
</gene>